<dbReference type="InterPro" id="IPR052182">
    <property type="entry name" value="Glycogen/Maltodextrin_Phosph"/>
</dbReference>
<organism evidence="5">
    <name type="scientific">mine drainage metagenome</name>
    <dbReference type="NCBI Taxonomy" id="410659"/>
    <lineage>
        <taxon>unclassified sequences</taxon>
        <taxon>metagenomes</taxon>
        <taxon>ecological metagenomes</taxon>
    </lineage>
</organism>
<dbReference type="NCBIfam" id="TIGR02094">
    <property type="entry name" value="more_P_ylases"/>
    <property type="match status" value="1"/>
</dbReference>
<reference evidence="5" key="1">
    <citation type="submission" date="2018-10" db="EMBL/GenBank/DDBJ databases">
        <authorList>
            <person name="Plewniak F."/>
        </authorList>
    </citation>
    <scope>NUCLEOTIDE SEQUENCE</scope>
</reference>
<dbReference type="InterPro" id="IPR024517">
    <property type="entry name" value="Glycogen_phosphorylase_DUF3417"/>
</dbReference>
<dbReference type="Gene3D" id="3.40.50.2000">
    <property type="entry name" value="Glycogen Phosphorylase B"/>
    <property type="match status" value="3"/>
</dbReference>
<gene>
    <name evidence="5" type="primary">malP</name>
    <name evidence="5" type="ORF">CARN8_1120010</name>
</gene>
<dbReference type="PANTHER" id="PTHR42655">
    <property type="entry name" value="GLYCOGEN PHOSPHORYLASE"/>
    <property type="match status" value="1"/>
</dbReference>
<dbReference type="EMBL" id="UOYP01000016">
    <property type="protein sequence ID" value="VAY86609.1"/>
    <property type="molecule type" value="Genomic_DNA"/>
</dbReference>
<dbReference type="GO" id="GO:0030170">
    <property type="term" value="F:pyridoxal phosphate binding"/>
    <property type="evidence" value="ECO:0007669"/>
    <property type="project" value="InterPro"/>
</dbReference>
<sequence length="857" mass="98190">MENDQLPGTRFVVENSPRIPEKLNRLEELAYNLWYSWDRSCRTLFARMHPRLWELVGSNPIRFLRRVDEYRLNEAAEDQAFLSSYYRVLSAYDTYHNELLRKPHKLPPGNLVAYFCAEFGFHESFPIYSGGLGILAGDHCKAASDMGLPFVGVGLLYRQGYFTQNIDRSGRQLALNFDSDIDELPVHAVLDEEGKEVRVSVTIGVRPVQVKVWWARVGNIKIYLMDTDLEENHHDDREITHRLYGGDRRVRIEQEIILGVGGARALEKMGIQPTVWHINEGHAAFMLLERIRTLIKRTGYDFSTAIEAVASNTVFTTHTPVPAGHDHFPRDMVSHYFGHMCPDLNIPLNQLLDLGNDPGVGHSDFNMTALAVRGSRFQNGVSRIHREVSARICSGFWPAIPHHENPMGYVTNAIHVPTFLAREWGELFDRFIGAEWRSRLSDRSFWKGVQEIPDHLYWSVRQSLKSQMLHAVRERIASQYERNLGDDAHMERLLKYANVHEPNVLTIGFARRFATYKRADLLFSDLDWLRQILLDPERPVVFVFAGKAHPADEPGQEMIRRIHEVAGMPEFQDKILLLENYDMGLARRLVAGVDVWLNTPIYPLEASGTSGMKAGVNGTINLSVLDGWWGEGYDGHNGWAIRPAPDYLDETQRNREDARTLYEIIQDQVVPLYYERGKFGYSQGWVAKSKASMVSILTHFNTGRMLDEYLDHFYVPASGQGKRFMENDSALARDVAHWKEKVRHHWAGVRIRRVDSPVKRIKFGSSMNIEVTVDLRGLEPKDVCVELLLNRSISRSGVPVLPPFQFQSRGTLGEGTEHLFALELQPGLCGQLDYRIRVYPYHESLTHSFELGLMTWL</sequence>
<evidence type="ECO:0000313" key="5">
    <source>
        <dbReference type="EMBL" id="VAY86609.1"/>
    </source>
</evidence>
<evidence type="ECO:0000256" key="2">
    <source>
        <dbReference type="ARBA" id="ARBA00006047"/>
    </source>
</evidence>
<keyword evidence="5" id="KW-0328">Glycosyltransferase</keyword>
<accession>A0A3P3ZLC0</accession>
<keyword evidence="3" id="KW-0021">Allosteric enzyme</keyword>
<comment type="catalytic activity">
    <reaction evidence="1">
        <text>[(1-&gt;4)-alpha-D-glucosyl](n) + phosphate = [(1-&gt;4)-alpha-D-glucosyl](n-1) + alpha-D-glucose 1-phosphate</text>
        <dbReference type="Rhea" id="RHEA:41732"/>
        <dbReference type="Rhea" id="RHEA-COMP:9584"/>
        <dbReference type="Rhea" id="RHEA-COMP:9586"/>
        <dbReference type="ChEBI" id="CHEBI:15444"/>
        <dbReference type="ChEBI" id="CHEBI:43474"/>
        <dbReference type="ChEBI" id="CHEBI:58601"/>
        <dbReference type="EC" id="2.4.1.1"/>
    </reaction>
</comment>
<dbReference type="PANTHER" id="PTHR42655:SF1">
    <property type="entry name" value="GLYCOGEN PHOSPHORYLASE"/>
    <property type="match status" value="1"/>
</dbReference>
<evidence type="ECO:0000256" key="3">
    <source>
        <dbReference type="ARBA" id="ARBA00022533"/>
    </source>
</evidence>
<evidence type="ECO:0000256" key="1">
    <source>
        <dbReference type="ARBA" id="ARBA00001275"/>
    </source>
</evidence>
<dbReference type="Pfam" id="PF00343">
    <property type="entry name" value="Phosphorylase"/>
    <property type="match status" value="1"/>
</dbReference>
<dbReference type="AlphaFoldDB" id="A0A3P3ZLC0"/>
<dbReference type="GO" id="GO:0005975">
    <property type="term" value="P:carbohydrate metabolic process"/>
    <property type="evidence" value="ECO:0007669"/>
    <property type="project" value="InterPro"/>
</dbReference>
<keyword evidence="5" id="KW-0808">Transferase</keyword>
<dbReference type="SUPFAM" id="SSF53756">
    <property type="entry name" value="UDP-Glycosyltransferase/glycogen phosphorylase"/>
    <property type="match status" value="1"/>
</dbReference>
<comment type="similarity">
    <text evidence="2">Belongs to the glycogen phosphorylase family.</text>
</comment>
<proteinExistence type="inferred from homology"/>
<dbReference type="GO" id="GO:0008184">
    <property type="term" value="F:glycogen phosphorylase activity"/>
    <property type="evidence" value="ECO:0007669"/>
    <property type="project" value="InterPro"/>
</dbReference>
<dbReference type="InterPro" id="IPR011834">
    <property type="entry name" value="Agluc_phsphrylas"/>
</dbReference>
<dbReference type="EC" id="2.4.1.1" evidence="5"/>
<dbReference type="InterPro" id="IPR000811">
    <property type="entry name" value="Glyco_trans_35"/>
</dbReference>
<dbReference type="PIRSF" id="PIRSF000460">
    <property type="entry name" value="Pprylas_GlgP"/>
    <property type="match status" value="1"/>
</dbReference>
<protein>
    <submittedName>
        <fullName evidence="5">Maltodextrin phosphorylase</fullName>
        <ecNumber evidence="5">2.4.1.1</ecNumber>
    </submittedName>
</protein>
<dbReference type="Pfam" id="PF11897">
    <property type="entry name" value="DUF3417"/>
    <property type="match status" value="1"/>
</dbReference>
<name>A0A3P3ZLC0_9ZZZZ</name>
<feature type="domain" description="DUF3417" evidence="4">
    <location>
        <begin position="19"/>
        <end position="124"/>
    </location>
</feature>
<evidence type="ECO:0000259" key="4">
    <source>
        <dbReference type="Pfam" id="PF11897"/>
    </source>
</evidence>